<dbReference type="RefSeq" id="WP_021669273.1">
    <property type="nucleotide sequence ID" value="NZ_JRNR01000066.1"/>
</dbReference>
<reference evidence="4 5" key="1">
    <citation type="submission" date="2014-07" db="EMBL/GenBank/DDBJ databases">
        <authorList>
            <person name="McCorrison J."/>
            <person name="Sanka R."/>
            <person name="Torralba M."/>
            <person name="Gillis M."/>
            <person name="Haft D.H."/>
            <person name="Methe B."/>
            <person name="Sutton G."/>
            <person name="Nelson K.E."/>
        </authorList>
    </citation>
    <scope>NUCLEOTIDE SEQUENCE [LARGE SCALE GENOMIC DNA]</scope>
    <source>
        <strain evidence="4 5">DNF00882</strain>
    </source>
</reference>
<dbReference type="Proteomes" id="UP000029538">
    <property type="component" value="Unassembled WGS sequence"/>
</dbReference>
<comment type="caution">
    <text evidence="4">The sequence shown here is derived from an EMBL/GenBank/DDBJ whole genome shotgun (WGS) entry which is preliminary data.</text>
</comment>
<dbReference type="PROSITE" id="PS51257">
    <property type="entry name" value="PROKAR_LIPOPROTEIN"/>
    <property type="match status" value="1"/>
</dbReference>
<evidence type="ECO:0000313" key="4">
    <source>
        <dbReference type="EMBL" id="KGF48932.1"/>
    </source>
</evidence>
<feature type="domain" description="DUF6242" evidence="2">
    <location>
        <begin position="41"/>
        <end position="153"/>
    </location>
</feature>
<dbReference type="EMBL" id="JRNR01000066">
    <property type="protein sequence ID" value="KGF48932.1"/>
    <property type="molecule type" value="Genomic_DNA"/>
</dbReference>
<feature type="signal peptide" evidence="1">
    <location>
        <begin position="1"/>
        <end position="19"/>
    </location>
</feature>
<dbReference type="AlphaFoldDB" id="A0A096C1Q8"/>
<dbReference type="GeneID" id="91081533"/>
<evidence type="ECO:0008006" key="6">
    <source>
        <dbReference type="Google" id="ProtNLM"/>
    </source>
</evidence>
<dbReference type="Gene3D" id="2.130.10.10">
    <property type="entry name" value="YVTN repeat-like/Quinoprotein amine dehydrogenase"/>
    <property type="match status" value="1"/>
</dbReference>
<name>A0A096C1Q8_9BACT</name>
<feature type="domain" description="DUF6242" evidence="3">
    <location>
        <begin position="160"/>
        <end position="450"/>
    </location>
</feature>
<dbReference type="InterPro" id="IPR015943">
    <property type="entry name" value="WD40/YVTN_repeat-like_dom_sf"/>
</dbReference>
<gene>
    <name evidence="4" type="ORF">HMPREF0654_07165</name>
</gene>
<dbReference type="Pfam" id="PF19755">
    <property type="entry name" value="DUF6242"/>
    <property type="match status" value="1"/>
</dbReference>
<organism evidence="4 5">
    <name type="scientific">Prevotella disiens DNF00882</name>
    <dbReference type="NCBI Taxonomy" id="1401075"/>
    <lineage>
        <taxon>Bacteria</taxon>
        <taxon>Pseudomonadati</taxon>
        <taxon>Bacteroidota</taxon>
        <taxon>Bacteroidia</taxon>
        <taxon>Bacteroidales</taxon>
        <taxon>Prevotellaceae</taxon>
        <taxon>Prevotella</taxon>
    </lineage>
</organism>
<keyword evidence="1" id="KW-0732">Signal</keyword>
<evidence type="ECO:0000313" key="5">
    <source>
        <dbReference type="Proteomes" id="UP000029538"/>
    </source>
</evidence>
<dbReference type="SUPFAM" id="SSF110296">
    <property type="entry name" value="Oligoxyloglucan reducing end-specific cellobiohydrolase"/>
    <property type="match status" value="1"/>
</dbReference>
<evidence type="ECO:0000259" key="2">
    <source>
        <dbReference type="Pfam" id="PF19755"/>
    </source>
</evidence>
<dbReference type="Pfam" id="PF25852">
    <property type="entry name" value="DUF6242_C"/>
    <property type="match status" value="1"/>
</dbReference>
<sequence>MRNKIYSLVAFMAATLALTGCMKNEELDNKDAYNGTAIVSFTIDKVKVARDTVNSAGKDTTIWVSYKAKNHKFYIDQLNGTIYNPDSLPCGTKVNAMLVKLVTKRHEMITIKALEDATEKEVVKDDSIDFSKPRTVYVYSENHQFHRAYTITVNVHKQVGNHFAWKALNTSAELATLEDTKAFSFNGNIYVFGKKGTQTIGYYTKENDGNNWTKLSQAFSVDAYKNIALRKNEIFILDNGQIKRSTDGQAWQTMGTAALKQLVAASRIELFALSTNNTLMNSKDNGQTWTSEELDDDATKLPVSNINSITLPMTTNPGIDRVLLVGTAANASFATTWAKLSDSERPNDVYKWSFNNSGASSTFSLPNYNHLTIVNYNNQILGLGLANGKFAQMMESNDGGIIWKRNLPYTYPTGTPAATFAATVDGQQYVWIISGGQVWKGKLNSMSWTQNQTSYGN</sequence>
<dbReference type="InterPro" id="IPR058667">
    <property type="entry name" value="DUF6242_C"/>
</dbReference>
<evidence type="ECO:0000259" key="3">
    <source>
        <dbReference type="Pfam" id="PF25852"/>
    </source>
</evidence>
<evidence type="ECO:0000256" key="1">
    <source>
        <dbReference type="SAM" id="SignalP"/>
    </source>
</evidence>
<dbReference type="InterPro" id="IPR046209">
    <property type="entry name" value="DUF6242_N"/>
</dbReference>
<accession>A0A096C1Q8</accession>
<feature type="chain" id="PRO_5001916637" description="BNR/Asp-box repeat protein" evidence="1">
    <location>
        <begin position="20"/>
        <end position="457"/>
    </location>
</feature>
<protein>
    <recommendedName>
        <fullName evidence="6">BNR/Asp-box repeat protein</fullName>
    </recommendedName>
</protein>
<proteinExistence type="predicted"/>